<dbReference type="GO" id="GO:0006952">
    <property type="term" value="P:defense response"/>
    <property type="evidence" value="ECO:0007669"/>
    <property type="project" value="UniProtKB-KW"/>
</dbReference>
<evidence type="ECO:0000313" key="6">
    <source>
        <dbReference type="RefSeq" id="XP_022944101.1"/>
    </source>
</evidence>
<evidence type="ECO:0000256" key="3">
    <source>
        <dbReference type="ARBA" id="ARBA00022821"/>
    </source>
</evidence>
<proteinExistence type="predicted"/>
<reference evidence="6" key="1">
    <citation type="submission" date="2025-08" db="UniProtKB">
        <authorList>
            <consortium name="RefSeq"/>
        </authorList>
    </citation>
    <scope>IDENTIFICATION</scope>
    <source>
        <tissue evidence="6">Young leaves</tissue>
    </source>
</reference>
<dbReference type="GeneID" id="111448644"/>
<evidence type="ECO:0000313" key="5">
    <source>
        <dbReference type="Proteomes" id="UP000504609"/>
    </source>
</evidence>
<dbReference type="AlphaFoldDB" id="A0A6J1FTI5"/>
<feature type="domain" description="Disease resistance N-terminal" evidence="4">
    <location>
        <begin position="11"/>
        <end position="96"/>
    </location>
</feature>
<sequence>MAESILFNVAASLIAKLGSPALTQFQLLWGLDDEFDKLKHTISAMEAALLDAEDQQFKSHEVKNWISRVKDAFYDVDDLIDEFAYETLRRQVIAKSQRGAKEILEMMS</sequence>
<evidence type="ECO:0000256" key="1">
    <source>
        <dbReference type="ARBA" id="ARBA00022737"/>
    </source>
</evidence>
<gene>
    <name evidence="6" type="primary">LOC111448644</name>
</gene>
<accession>A0A6J1FTI5</accession>
<keyword evidence="5" id="KW-1185">Reference proteome</keyword>
<protein>
    <submittedName>
        <fullName evidence="6">Disease resistance protein At1g50180</fullName>
    </submittedName>
</protein>
<dbReference type="GO" id="GO:0000166">
    <property type="term" value="F:nucleotide binding"/>
    <property type="evidence" value="ECO:0007669"/>
    <property type="project" value="UniProtKB-KW"/>
</dbReference>
<dbReference type="KEGG" id="cmos:111448644"/>
<dbReference type="Gene3D" id="1.20.5.4130">
    <property type="match status" value="1"/>
</dbReference>
<keyword evidence="3" id="KW-0611">Plant defense</keyword>
<evidence type="ECO:0000259" key="4">
    <source>
        <dbReference type="Pfam" id="PF18052"/>
    </source>
</evidence>
<organism evidence="5 6">
    <name type="scientific">Cucurbita moschata</name>
    <name type="common">Winter crookneck squash</name>
    <name type="synonym">Cucurbita pepo var. moschata</name>
    <dbReference type="NCBI Taxonomy" id="3662"/>
    <lineage>
        <taxon>Eukaryota</taxon>
        <taxon>Viridiplantae</taxon>
        <taxon>Streptophyta</taxon>
        <taxon>Embryophyta</taxon>
        <taxon>Tracheophyta</taxon>
        <taxon>Spermatophyta</taxon>
        <taxon>Magnoliopsida</taxon>
        <taxon>eudicotyledons</taxon>
        <taxon>Gunneridae</taxon>
        <taxon>Pentapetalae</taxon>
        <taxon>rosids</taxon>
        <taxon>fabids</taxon>
        <taxon>Cucurbitales</taxon>
        <taxon>Cucurbitaceae</taxon>
        <taxon>Cucurbiteae</taxon>
        <taxon>Cucurbita</taxon>
    </lineage>
</organism>
<dbReference type="Pfam" id="PF18052">
    <property type="entry name" value="Rx_N"/>
    <property type="match status" value="1"/>
</dbReference>
<dbReference type="RefSeq" id="XP_022944101.1">
    <property type="nucleotide sequence ID" value="XM_023088333.1"/>
</dbReference>
<keyword evidence="2" id="KW-0547">Nucleotide-binding</keyword>
<dbReference type="InterPro" id="IPR041118">
    <property type="entry name" value="Rx_N"/>
</dbReference>
<name>A0A6J1FTI5_CUCMO</name>
<keyword evidence="1" id="KW-0677">Repeat</keyword>
<dbReference type="Proteomes" id="UP000504609">
    <property type="component" value="Unplaced"/>
</dbReference>
<evidence type="ECO:0000256" key="2">
    <source>
        <dbReference type="ARBA" id="ARBA00022741"/>
    </source>
</evidence>